<sequence>MSRTRFTPIKSRNGIRLGAVPSHNHPETPAPHDDDAVTPNEVMRFVLRIVFVFAAIVGVPTVIAHAVHRGPMPDVTAWLNTTDAKTGVRVYDTGSQSTSTMPLNTYILDVLAAEFPPNTPMTSLEAAAVATRTYAVHAMQGSSGSSPLAKSHNADVTNDSQLDLPLANEQDIEAEYPNDSFQFLSRLQAAVETTDGLVLTYQKQPILAFMFELSPGTTLSSQDVFHHNIPYLQAIKCPDDAVDPDGTSTNTFEPREVAQAFSLPTVQWSELKMSRAPNGFVSTVTYGKQVISGADFANLLHLPSADFTWQVRPQGLVITSHGRGTNIGMSLHEAQALAAKGMSWKDILAKFYPGTTVQLDDGMVGTGE</sequence>
<organism evidence="4 5">
    <name type="scientific">Alicyclobacillus dauci</name>
    <dbReference type="NCBI Taxonomy" id="1475485"/>
    <lineage>
        <taxon>Bacteria</taxon>
        <taxon>Bacillati</taxon>
        <taxon>Bacillota</taxon>
        <taxon>Bacilli</taxon>
        <taxon>Bacillales</taxon>
        <taxon>Alicyclobacillaceae</taxon>
        <taxon>Alicyclobacillus</taxon>
    </lineage>
</organism>
<accession>A0ABY6Z3S1</accession>
<evidence type="ECO:0000256" key="1">
    <source>
        <dbReference type="SAM" id="MobiDB-lite"/>
    </source>
</evidence>
<feature type="transmembrane region" description="Helical" evidence="2">
    <location>
        <begin position="45"/>
        <end position="67"/>
    </location>
</feature>
<gene>
    <name evidence="4" type="ORF">NZD86_22220</name>
</gene>
<dbReference type="InterPro" id="IPR013693">
    <property type="entry name" value="SpoIID/LytB_N"/>
</dbReference>
<dbReference type="EMBL" id="CP104064">
    <property type="protein sequence ID" value="WAH36851.1"/>
    <property type="molecule type" value="Genomic_DNA"/>
</dbReference>
<dbReference type="InterPro" id="IPR013486">
    <property type="entry name" value="SpoIID/LytB"/>
</dbReference>
<feature type="region of interest" description="Disordered" evidence="1">
    <location>
        <begin position="13"/>
        <end position="36"/>
    </location>
</feature>
<keyword evidence="2" id="KW-0812">Transmembrane</keyword>
<name>A0ABY6Z3S1_9BACL</name>
<proteinExistence type="predicted"/>
<evidence type="ECO:0000313" key="5">
    <source>
        <dbReference type="Proteomes" id="UP001164803"/>
    </source>
</evidence>
<dbReference type="Proteomes" id="UP001164803">
    <property type="component" value="Chromosome"/>
</dbReference>
<keyword evidence="2" id="KW-0472">Membrane</keyword>
<feature type="compositionally biased region" description="Basic and acidic residues" evidence="1">
    <location>
        <begin position="24"/>
        <end position="35"/>
    </location>
</feature>
<feature type="domain" description="Sporulation stage II protein D amidase enhancer LytB N-terminal" evidence="3">
    <location>
        <begin position="92"/>
        <end position="201"/>
    </location>
</feature>
<protein>
    <submittedName>
        <fullName evidence="4">SpoIID/LytB domain-containing protein</fullName>
    </submittedName>
</protein>
<evidence type="ECO:0000259" key="3">
    <source>
        <dbReference type="Pfam" id="PF08486"/>
    </source>
</evidence>
<evidence type="ECO:0000313" key="4">
    <source>
        <dbReference type="EMBL" id="WAH36851.1"/>
    </source>
</evidence>
<evidence type="ECO:0000256" key="2">
    <source>
        <dbReference type="SAM" id="Phobius"/>
    </source>
</evidence>
<dbReference type="Pfam" id="PF08486">
    <property type="entry name" value="SpoIID"/>
    <property type="match status" value="1"/>
</dbReference>
<dbReference type="NCBIfam" id="TIGR02669">
    <property type="entry name" value="SpoIID_LytB"/>
    <property type="match status" value="1"/>
</dbReference>
<keyword evidence="5" id="KW-1185">Reference proteome</keyword>
<keyword evidence="2" id="KW-1133">Transmembrane helix</keyword>
<dbReference type="RefSeq" id="WP_268044243.1">
    <property type="nucleotide sequence ID" value="NZ_CP104064.1"/>
</dbReference>
<reference evidence="4" key="1">
    <citation type="submission" date="2022-08" db="EMBL/GenBank/DDBJ databases">
        <title>Alicyclobacillus dauci DSM2870, complete genome.</title>
        <authorList>
            <person name="Wang Q."/>
            <person name="Cai R."/>
            <person name="Wang Z."/>
        </authorList>
    </citation>
    <scope>NUCLEOTIDE SEQUENCE</scope>
    <source>
        <strain evidence="4">DSM 28700</strain>
    </source>
</reference>